<keyword evidence="4" id="KW-1185">Reference proteome</keyword>
<protein>
    <recommendedName>
        <fullName evidence="5">Protein quiver</fullName>
    </recommendedName>
</protein>
<dbReference type="Proteomes" id="UP001186944">
    <property type="component" value="Unassembled WGS sequence"/>
</dbReference>
<proteinExistence type="predicted"/>
<evidence type="ECO:0000256" key="1">
    <source>
        <dbReference type="ARBA" id="ARBA00022729"/>
    </source>
</evidence>
<name>A0AA88YUB5_PINIB</name>
<sequence length="122" mass="13811">ASLITGPIECYTCIGDANNSSCADPVNIRRFPLESRECIHGVCLKWTHYINGKLYIERTCSALLEMNIMLVHDVCRTESFGNGYLCMCGRHLCNGGNSNHKSLVNLLTFTSILIMCLYRWMR</sequence>
<keyword evidence="1" id="KW-0732">Signal</keyword>
<reference evidence="3" key="1">
    <citation type="submission" date="2019-08" db="EMBL/GenBank/DDBJ databases">
        <title>The improved chromosome-level genome for the pearl oyster Pinctada fucata martensii using PacBio sequencing and Hi-C.</title>
        <authorList>
            <person name="Zheng Z."/>
        </authorList>
    </citation>
    <scope>NUCLEOTIDE SEQUENCE</scope>
    <source>
        <strain evidence="3">ZZ-2019</strain>
        <tissue evidence="3">Adductor muscle</tissue>
    </source>
</reference>
<evidence type="ECO:0000256" key="2">
    <source>
        <dbReference type="ARBA" id="ARBA00023180"/>
    </source>
</evidence>
<evidence type="ECO:0008006" key="5">
    <source>
        <dbReference type="Google" id="ProtNLM"/>
    </source>
</evidence>
<feature type="non-terminal residue" evidence="3">
    <location>
        <position position="1"/>
    </location>
</feature>
<dbReference type="GO" id="GO:0030431">
    <property type="term" value="P:sleep"/>
    <property type="evidence" value="ECO:0007669"/>
    <property type="project" value="InterPro"/>
</dbReference>
<dbReference type="InterPro" id="IPR031424">
    <property type="entry name" value="QVR-like"/>
</dbReference>
<dbReference type="GO" id="GO:0032222">
    <property type="term" value="P:regulation of synaptic transmission, cholinergic"/>
    <property type="evidence" value="ECO:0007669"/>
    <property type="project" value="InterPro"/>
</dbReference>
<gene>
    <name evidence="3" type="ORF">FSP39_003433</name>
</gene>
<accession>A0AA88YUB5</accession>
<dbReference type="PANTHER" id="PTHR33562">
    <property type="entry name" value="ATILLA, ISOFORM B-RELATED-RELATED"/>
    <property type="match status" value="1"/>
</dbReference>
<keyword evidence="2" id="KW-0325">Glycoprotein</keyword>
<evidence type="ECO:0000313" key="4">
    <source>
        <dbReference type="Proteomes" id="UP001186944"/>
    </source>
</evidence>
<dbReference type="EMBL" id="VSWD01000003">
    <property type="protein sequence ID" value="KAK3105687.1"/>
    <property type="molecule type" value="Genomic_DNA"/>
</dbReference>
<evidence type="ECO:0000313" key="3">
    <source>
        <dbReference type="EMBL" id="KAK3105687.1"/>
    </source>
</evidence>
<dbReference type="InterPro" id="IPR050975">
    <property type="entry name" value="Sleep_regulator"/>
</dbReference>
<dbReference type="AlphaFoldDB" id="A0AA88YUB5"/>
<comment type="caution">
    <text evidence="3">The sequence shown here is derived from an EMBL/GenBank/DDBJ whole genome shotgun (WGS) entry which is preliminary data.</text>
</comment>
<dbReference type="Pfam" id="PF17064">
    <property type="entry name" value="QVR"/>
    <property type="match status" value="1"/>
</dbReference>
<organism evidence="3 4">
    <name type="scientific">Pinctada imbricata</name>
    <name type="common">Atlantic pearl-oyster</name>
    <name type="synonym">Pinctada martensii</name>
    <dbReference type="NCBI Taxonomy" id="66713"/>
    <lineage>
        <taxon>Eukaryota</taxon>
        <taxon>Metazoa</taxon>
        <taxon>Spiralia</taxon>
        <taxon>Lophotrochozoa</taxon>
        <taxon>Mollusca</taxon>
        <taxon>Bivalvia</taxon>
        <taxon>Autobranchia</taxon>
        <taxon>Pteriomorphia</taxon>
        <taxon>Pterioida</taxon>
        <taxon>Pterioidea</taxon>
        <taxon>Pteriidae</taxon>
        <taxon>Pinctada</taxon>
    </lineage>
</organism>